<evidence type="ECO:0000313" key="2">
    <source>
        <dbReference type="EMBL" id="MBW9053464.1"/>
    </source>
</evidence>
<accession>A0ABS7GU34</accession>
<feature type="signal peptide" evidence="1">
    <location>
        <begin position="1"/>
        <end position="19"/>
    </location>
</feature>
<organism evidence="2 3">
    <name type="scientific">Rhizobium mesosinicum</name>
    <dbReference type="NCBI Taxonomy" id="335017"/>
    <lineage>
        <taxon>Bacteria</taxon>
        <taxon>Pseudomonadati</taxon>
        <taxon>Pseudomonadota</taxon>
        <taxon>Alphaproteobacteria</taxon>
        <taxon>Hyphomicrobiales</taxon>
        <taxon>Rhizobiaceae</taxon>
        <taxon>Rhizobium/Agrobacterium group</taxon>
        <taxon>Rhizobium</taxon>
    </lineage>
</organism>
<dbReference type="RefSeq" id="WP_220334826.1">
    <property type="nucleotide sequence ID" value="NZ_JAEUAK010000004.1"/>
</dbReference>
<dbReference type="Proteomes" id="UP000717752">
    <property type="component" value="Unassembled WGS sequence"/>
</dbReference>
<keyword evidence="3" id="KW-1185">Reference proteome</keyword>
<name>A0ABS7GU34_9HYPH</name>
<keyword evidence="1" id="KW-0732">Signal</keyword>
<proteinExistence type="predicted"/>
<evidence type="ECO:0000256" key="1">
    <source>
        <dbReference type="SAM" id="SignalP"/>
    </source>
</evidence>
<sequence>MKPYYFAIALVFAAPPAYALYPYKQDVWANCVAKQFNEDIVLPSKVRAFLDDCMKTEHYELVPECQDKDRAQECYRKAD</sequence>
<feature type="chain" id="PRO_5047488335" evidence="1">
    <location>
        <begin position="20"/>
        <end position="79"/>
    </location>
</feature>
<protein>
    <submittedName>
        <fullName evidence="2">Uncharacterized protein</fullName>
    </submittedName>
</protein>
<dbReference type="EMBL" id="JAEUAK010000004">
    <property type="protein sequence ID" value="MBW9053464.1"/>
    <property type="molecule type" value="Genomic_DNA"/>
</dbReference>
<reference evidence="2 3" key="1">
    <citation type="journal article" date="2021" name="MBio">
        <title>Poor Competitiveness of Bradyrhizobium in Pigeon Pea Root Colonization in Indian Soils.</title>
        <authorList>
            <person name="Chalasani D."/>
            <person name="Basu A."/>
            <person name="Pullabhotla S.V.S.R.N."/>
            <person name="Jorrin B."/>
            <person name="Neal A.L."/>
            <person name="Poole P.S."/>
            <person name="Podile A.R."/>
            <person name="Tkacz A."/>
        </authorList>
    </citation>
    <scope>NUCLEOTIDE SEQUENCE [LARGE SCALE GENOMIC DNA]</scope>
    <source>
        <strain evidence="2 3">HU56</strain>
    </source>
</reference>
<comment type="caution">
    <text evidence="2">The sequence shown here is derived from an EMBL/GenBank/DDBJ whole genome shotgun (WGS) entry which is preliminary data.</text>
</comment>
<gene>
    <name evidence="2" type="ORF">JNB85_13700</name>
</gene>
<evidence type="ECO:0000313" key="3">
    <source>
        <dbReference type="Proteomes" id="UP000717752"/>
    </source>
</evidence>